<dbReference type="EMBL" id="RBZV01000012">
    <property type="protein sequence ID" value="RKP44585.1"/>
    <property type="molecule type" value="Genomic_DNA"/>
</dbReference>
<dbReference type="SUPFAM" id="SSF52540">
    <property type="entry name" value="P-loop containing nucleoside triphosphate hydrolases"/>
    <property type="match status" value="1"/>
</dbReference>
<evidence type="ECO:0000313" key="1">
    <source>
        <dbReference type="EMBL" id="RKP44585.1"/>
    </source>
</evidence>
<proteinExistence type="predicted"/>
<protein>
    <submittedName>
        <fullName evidence="1">Adenylate kinase</fullName>
    </submittedName>
</protein>
<dbReference type="RefSeq" id="WP_121281008.1">
    <property type="nucleotide sequence ID" value="NZ_RBZV01000012.1"/>
</dbReference>
<accession>A0A494X1J0</accession>
<dbReference type="OrthoDB" id="5296079at2"/>
<dbReference type="Gene3D" id="3.40.50.300">
    <property type="entry name" value="P-loop containing nucleotide triphosphate hydrolases"/>
    <property type="match status" value="1"/>
</dbReference>
<dbReference type="Proteomes" id="UP000280434">
    <property type="component" value="Unassembled WGS sequence"/>
</dbReference>
<organism evidence="1 2">
    <name type="scientific">Trinickia fusca</name>
    <dbReference type="NCBI Taxonomy" id="2419777"/>
    <lineage>
        <taxon>Bacteria</taxon>
        <taxon>Pseudomonadati</taxon>
        <taxon>Pseudomonadota</taxon>
        <taxon>Betaproteobacteria</taxon>
        <taxon>Burkholderiales</taxon>
        <taxon>Burkholderiaceae</taxon>
        <taxon>Trinickia</taxon>
    </lineage>
</organism>
<reference evidence="1 2" key="1">
    <citation type="submission" date="2018-10" db="EMBL/GenBank/DDBJ databases">
        <title>Paraburkholderia sp. 7MK8-2, isolated from soil.</title>
        <authorList>
            <person name="Gao Z.-H."/>
            <person name="Qiu L.-H."/>
        </authorList>
    </citation>
    <scope>NUCLEOTIDE SEQUENCE [LARGE SCALE GENOMIC DNA]</scope>
    <source>
        <strain evidence="1 2">7MK8-2</strain>
    </source>
</reference>
<keyword evidence="1" id="KW-0418">Kinase</keyword>
<dbReference type="GO" id="GO:0016301">
    <property type="term" value="F:kinase activity"/>
    <property type="evidence" value="ECO:0007669"/>
    <property type="project" value="UniProtKB-KW"/>
</dbReference>
<dbReference type="AlphaFoldDB" id="A0A494X1J0"/>
<dbReference type="PANTHER" id="PTHR37816:SF1">
    <property type="entry name" value="TOXIN"/>
    <property type="match status" value="1"/>
</dbReference>
<sequence>MDLTKTLIVGNSGAGKSWLSERIADSLNGTWIDLDLIHWQPGGFNVARQREEAIRLAREAANHDRWVIEGIYGWLIAEIQSGATALIWLDLSEAECTNNIRQRGIRRDGNDESFAALLHWAETYRSRDGSSSYTAHARIFHEFAGQKQRLCSRDEIACFASLLGAP</sequence>
<dbReference type="PANTHER" id="PTHR37816">
    <property type="entry name" value="YALI0E33011P"/>
    <property type="match status" value="1"/>
</dbReference>
<dbReference type="InterPro" id="IPR052922">
    <property type="entry name" value="Cytidylate_Kinase-2"/>
</dbReference>
<keyword evidence="2" id="KW-1185">Reference proteome</keyword>
<evidence type="ECO:0000313" key="2">
    <source>
        <dbReference type="Proteomes" id="UP000280434"/>
    </source>
</evidence>
<keyword evidence="1" id="KW-0808">Transferase</keyword>
<name>A0A494X1J0_9BURK</name>
<comment type="caution">
    <text evidence="1">The sequence shown here is derived from an EMBL/GenBank/DDBJ whole genome shotgun (WGS) entry which is preliminary data.</text>
</comment>
<gene>
    <name evidence="1" type="ORF">D7S89_22165</name>
</gene>
<dbReference type="InterPro" id="IPR027417">
    <property type="entry name" value="P-loop_NTPase"/>
</dbReference>